<feature type="compositionally biased region" description="Basic and acidic residues" evidence="3">
    <location>
        <begin position="648"/>
        <end position="660"/>
    </location>
</feature>
<feature type="compositionally biased region" description="Basic and acidic residues" evidence="3">
    <location>
        <begin position="1683"/>
        <end position="1699"/>
    </location>
</feature>
<comment type="caution">
    <text evidence="4">The sequence shown here is derived from an EMBL/GenBank/DDBJ whole genome shotgun (WGS) entry which is preliminary data.</text>
</comment>
<feature type="compositionally biased region" description="Polar residues" evidence="3">
    <location>
        <begin position="58"/>
        <end position="74"/>
    </location>
</feature>
<feature type="region of interest" description="Disordered" evidence="3">
    <location>
        <begin position="1"/>
        <end position="207"/>
    </location>
</feature>
<feature type="compositionally biased region" description="Basic and acidic residues" evidence="3">
    <location>
        <begin position="118"/>
        <end position="132"/>
    </location>
</feature>
<gene>
    <name evidence="4" type="ORF">C361_01668</name>
</gene>
<feature type="compositionally biased region" description="Polar residues" evidence="3">
    <location>
        <begin position="957"/>
        <end position="966"/>
    </location>
</feature>
<evidence type="ECO:0000256" key="3">
    <source>
        <dbReference type="SAM" id="MobiDB-lite"/>
    </source>
</evidence>
<feature type="compositionally biased region" description="Low complexity" evidence="3">
    <location>
        <begin position="614"/>
        <end position="625"/>
    </location>
</feature>
<feature type="compositionally biased region" description="Low complexity" evidence="3">
    <location>
        <begin position="156"/>
        <end position="172"/>
    </location>
</feature>
<feature type="repeat" description="HEAT" evidence="2">
    <location>
        <begin position="1189"/>
        <end position="1227"/>
    </location>
</feature>
<feature type="region of interest" description="Disordered" evidence="3">
    <location>
        <begin position="251"/>
        <end position="528"/>
    </location>
</feature>
<dbReference type="OrthoDB" id="340346at2759"/>
<feature type="compositionally biased region" description="Polar residues" evidence="3">
    <location>
        <begin position="547"/>
        <end position="562"/>
    </location>
</feature>
<dbReference type="SUPFAM" id="SSF48371">
    <property type="entry name" value="ARM repeat"/>
    <property type="match status" value="1"/>
</dbReference>
<protein>
    <recommendedName>
        <fullName evidence="6">Protein phosphatase 4 regulatory subunit 1</fullName>
    </recommendedName>
</protein>
<feature type="compositionally biased region" description="Basic and acidic residues" evidence="3">
    <location>
        <begin position="302"/>
        <end position="313"/>
    </location>
</feature>
<feature type="region of interest" description="Disordered" evidence="3">
    <location>
        <begin position="1587"/>
        <end position="1706"/>
    </location>
</feature>
<feature type="compositionally biased region" description="Polar residues" evidence="3">
    <location>
        <begin position="419"/>
        <end position="428"/>
    </location>
</feature>
<feature type="compositionally biased region" description="Low complexity" evidence="3">
    <location>
        <begin position="437"/>
        <end position="457"/>
    </location>
</feature>
<dbReference type="FunFam" id="1.25.10.10:FF:001149">
    <property type="entry name" value="Protein serine/threonine phosphatase 4 regulatory subunit 1, putative"/>
    <property type="match status" value="1"/>
</dbReference>
<sequence length="1743" mass="188919">MTLGLTKMPERYAHADDGAGRIGHGDTTSPSSDHMATFSPPPPPPHFNPPAGFPADSPSETISPPGSATITSPTKFLPVDTAPFRPSSPSMRRISTESIPTPGSGSSSVSSNQSGHFEGGDHLVEMRERLRSESLTSSTPPGRSRASSQATHESSRLSMTSSNTSSDTSTETVVDDSPEEQHYERPSQTRRLSSGVLARLEEQPDLPMEHAWDSVWPAVSSIHRHAPPEPGLSRFPMAPVSPFVTPSFSPAVIPTTSSNRRPTSPCLEPHDPASPIRSSSQSPGIGPFRFSPRTDANSPTGDHPHTIPDLGDHGRRRSISSDASLISKASPTVGAIPITTSKHGRSLSTSCQHSPKVLPVQNQPPVPPLSGPANRLTNPGASPPLLPSTASSSSSLRTRPRGHSLSSVSRNKSGLEPLTQATIRSPSPRSGFAHPAFNFSPHPSPRSSPRNSPRFSPHPSPKLSSHTEKQKPVPGSIHEAIESLSPSSVLPPIALPPPVTQSQTSLSPTSSSSSHIPSHRSPSPPLYVPLARPAIFRRAISDYDSIQRPNNRSVPVNIQRTLSDSTDTDKADRDRDKVFYVKTPGVTYGDMLDPVIGSGSRSSDREAWKRKSPGRSPLSLPLLSPMTGGAGDEDEVVESPMAMTHEERADLEQMHTERNRSSSFGDRQGQGQIPITPEGQVQNPYADWPGEPITPSASTSHGQLNDPYGNKVGLVDEGDVLPTGDAAAAVPAIGFDEEGLNTVERIFLLSRAEYPFHRAYIARVFGDLLNEVDPCESVEYVLPLLSGLSMDEDESVKEAFAQELHRILWYFYSTCKLQLDEVEGQGEFGVDQEGMMEQAEQAYEQGQQSAGAEYATPNARVDESDSLSPAFSSEANSFSSLPASRKETVTITSEGVNVIPEPTPAEIAADSVVVDVTPSHRQSLNSSGSATQSSSGSSRPVGSSNISPGDDAFDYSTPGSSVSEETAYSPGMFINPHVDDEDGQIVKEGVLVDRPALQVSFFTPLIGSLLLSQNPVVSESVRNGVVNILARLRGQGELTVEMWGQSVLQPEPDERRTFQTQMGPHQHDLRPFMPEDKLMVEHELLQNIIIGMGNLSTDTSEMDFGDSEAAEDQEAFQAQLIQEAIAGQATSINLIGAVCESYKEEEVLEHGFVDELLRAGDGDGIVRAEAAVAMSSLAKMAPAEQVYRMIPLFEQLCNDEYDQVRQSVCMAVPALCKRIESLDYRREFAIKSILTLTSASEDVRMSALEMLGETIYIFHEDPIGPPQELLDIYLDDSEVEEGITDSDWDAIAMFNFPGVCLTLGSNRWHEIRDLFGRLQARAGEKVLATTAACLHELAKILTPSQVAEDLLPVYSTLLKGNEEIRERIFEHVEVIIASVPTEIGWELFQNLAHSWNEGTLGGWRAREKLAWRIPSFLQTFAGWKGQEQVLEMMKAALLDPFAAVRDGATNGIPKSYEVISEDPESHIAYAFRSILLDLGASPSFKQRLTFVRCLREFVKPPPNRNAFEEFFLPQLSGLARDVVDIRLSLAQIIADLFVVGAYYADVAHGVPQQIRELAKGLAKDEAVDVRDTIRKVDLNRLEKGKGVPYEIENPGVPNRSAKPDNMDESRISDKAPNPRNGAVGATGMPSTGSTSASIWTSESSNSSAVTSASLSRSSSSQSSVSANNTPTRSCSPHIQIRHATGDVPHDKSESSHASEDLNDEVTPTLSQKEWFGEQSIKAEDPFAVSFKKVTSEPGNFKPW</sequence>
<evidence type="ECO:0000256" key="2">
    <source>
        <dbReference type="PROSITE-ProRule" id="PRU00103"/>
    </source>
</evidence>
<dbReference type="InterPro" id="IPR011989">
    <property type="entry name" value="ARM-like"/>
</dbReference>
<dbReference type="GO" id="GO:0019888">
    <property type="term" value="F:protein phosphatase regulator activity"/>
    <property type="evidence" value="ECO:0007669"/>
    <property type="project" value="TreeGrafter"/>
</dbReference>
<dbReference type="PANTHER" id="PTHR10648:SF1">
    <property type="entry name" value="SERINE_THREONINE-PROTEIN PHOSPHATASE 4 REGULATORY SUBUNIT 1"/>
    <property type="match status" value="1"/>
</dbReference>
<dbReference type="GO" id="GO:0005737">
    <property type="term" value="C:cytoplasm"/>
    <property type="evidence" value="ECO:0007669"/>
    <property type="project" value="TreeGrafter"/>
</dbReference>
<accession>A0A854QI05</accession>
<dbReference type="InterPro" id="IPR021133">
    <property type="entry name" value="HEAT_type_2"/>
</dbReference>
<proteinExistence type="predicted"/>
<reference evidence="4 5" key="1">
    <citation type="submission" date="2017-06" db="EMBL/GenBank/DDBJ databases">
        <title>Global population genomics of the pathogenic fungus Cryptococcus neoformans var. grubii.</title>
        <authorList>
            <person name="Cuomo C."/>
            <person name="Litvintseva A."/>
            <person name="Chen Y."/>
            <person name="Young S."/>
            <person name="Zeng Q."/>
            <person name="Chapman S."/>
            <person name="Gujja S."/>
            <person name="Saif S."/>
            <person name="Birren B."/>
        </authorList>
    </citation>
    <scope>NUCLEOTIDE SEQUENCE [LARGE SCALE GENOMIC DNA]</scope>
    <source>
        <strain evidence="4 5">Tu259-1</strain>
    </source>
</reference>
<dbReference type="PROSITE" id="PS50077">
    <property type="entry name" value="HEAT_REPEAT"/>
    <property type="match status" value="1"/>
</dbReference>
<feature type="region of interest" description="Disordered" evidence="3">
    <location>
        <begin position="841"/>
        <end position="885"/>
    </location>
</feature>
<feature type="compositionally biased region" description="Polar residues" evidence="3">
    <location>
        <begin position="661"/>
        <end position="683"/>
    </location>
</feature>
<evidence type="ECO:0000256" key="1">
    <source>
        <dbReference type="ARBA" id="ARBA00022737"/>
    </source>
</evidence>
<dbReference type="PANTHER" id="PTHR10648">
    <property type="entry name" value="SERINE/THREONINE-PROTEIN PHOSPHATASE PP2A 65 KDA REGULATORY SUBUNIT"/>
    <property type="match status" value="1"/>
</dbReference>
<evidence type="ECO:0000313" key="5">
    <source>
        <dbReference type="Proteomes" id="UP000199727"/>
    </source>
</evidence>
<feature type="compositionally biased region" description="Basic and acidic residues" evidence="3">
    <location>
        <begin position="1601"/>
        <end position="1613"/>
    </location>
</feature>
<feature type="compositionally biased region" description="Basic and acidic residues" evidence="3">
    <location>
        <begin position="8"/>
        <end position="19"/>
    </location>
</feature>
<dbReference type="Proteomes" id="UP000199727">
    <property type="component" value="Unassembled WGS sequence"/>
</dbReference>
<dbReference type="EMBL" id="AMKT01000027">
    <property type="protein sequence ID" value="OXG25708.1"/>
    <property type="molecule type" value="Genomic_DNA"/>
</dbReference>
<feature type="region of interest" description="Disordered" evidence="3">
    <location>
        <begin position="648"/>
        <end position="705"/>
    </location>
</feature>
<keyword evidence="1" id="KW-0677">Repeat</keyword>
<feature type="compositionally biased region" description="Low complexity" evidence="3">
    <location>
        <begin position="841"/>
        <end position="853"/>
    </location>
</feature>
<feature type="compositionally biased region" description="Polar residues" evidence="3">
    <location>
        <begin position="320"/>
        <end position="330"/>
    </location>
</feature>
<dbReference type="Pfam" id="PF02985">
    <property type="entry name" value="HEAT"/>
    <property type="match status" value="1"/>
</dbReference>
<feature type="compositionally biased region" description="Low complexity" evidence="3">
    <location>
        <begin position="500"/>
        <end position="521"/>
    </location>
</feature>
<organism evidence="4 5">
    <name type="scientific">Cryptococcus neoformans Tu259-1</name>
    <dbReference type="NCBI Taxonomy" id="1230072"/>
    <lineage>
        <taxon>Eukaryota</taxon>
        <taxon>Fungi</taxon>
        <taxon>Dikarya</taxon>
        <taxon>Basidiomycota</taxon>
        <taxon>Agaricomycotina</taxon>
        <taxon>Tremellomycetes</taxon>
        <taxon>Tremellales</taxon>
        <taxon>Cryptococcaceae</taxon>
        <taxon>Cryptococcus</taxon>
        <taxon>Cryptococcus neoformans species complex</taxon>
    </lineage>
</organism>
<feature type="region of interest" description="Disordered" evidence="3">
    <location>
        <begin position="592"/>
        <end position="634"/>
    </location>
</feature>
<dbReference type="InterPro" id="IPR016024">
    <property type="entry name" value="ARM-type_fold"/>
</dbReference>
<dbReference type="InterPro" id="IPR051023">
    <property type="entry name" value="PP2A_Regulatory_Subunit_A"/>
</dbReference>
<feature type="compositionally biased region" description="Low complexity" evidence="3">
    <location>
        <begin position="387"/>
        <end position="397"/>
    </location>
</feature>
<name>A0A854QI05_CRYNE</name>
<dbReference type="InterPro" id="IPR000357">
    <property type="entry name" value="HEAT"/>
</dbReference>
<evidence type="ECO:0000313" key="4">
    <source>
        <dbReference type="EMBL" id="OXG25708.1"/>
    </source>
</evidence>
<feature type="compositionally biased region" description="Low complexity" evidence="3">
    <location>
        <begin position="96"/>
        <end position="114"/>
    </location>
</feature>
<feature type="region of interest" description="Disordered" evidence="3">
    <location>
        <begin position="918"/>
        <end position="975"/>
    </location>
</feature>
<feature type="region of interest" description="Disordered" evidence="3">
    <location>
        <begin position="546"/>
        <end position="571"/>
    </location>
</feature>
<feature type="compositionally biased region" description="Low complexity" evidence="3">
    <location>
        <begin position="923"/>
        <end position="947"/>
    </location>
</feature>
<feature type="compositionally biased region" description="Polar residues" evidence="3">
    <location>
        <begin position="338"/>
        <end position="353"/>
    </location>
</feature>
<feature type="compositionally biased region" description="Low complexity" evidence="3">
    <location>
        <begin position="1633"/>
        <end position="1669"/>
    </location>
</feature>
<evidence type="ECO:0008006" key="6">
    <source>
        <dbReference type="Google" id="ProtNLM"/>
    </source>
</evidence>
<feature type="compositionally biased region" description="Pro residues" evidence="3">
    <location>
        <begin position="39"/>
        <end position="52"/>
    </location>
</feature>
<feature type="compositionally biased region" description="Polar residues" evidence="3">
    <location>
        <begin position="866"/>
        <end position="882"/>
    </location>
</feature>
<dbReference type="Gene3D" id="1.25.10.10">
    <property type="entry name" value="Leucine-rich Repeat Variant"/>
    <property type="match status" value="1"/>
</dbReference>